<accession>A0A0E9X940</accession>
<evidence type="ECO:0000313" key="1">
    <source>
        <dbReference type="EMBL" id="JAH99139.1"/>
    </source>
</evidence>
<dbReference type="EMBL" id="GBXM01009438">
    <property type="protein sequence ID" value="JAH99139.1"/>
    <property type="molecule type" value="Transcribed_RNA"/>
</dbReference>
<protein>
    <submittedName>
        <fullName evidence="1">Uncharacterized protein</fullName>
    </submittedName>
</protein>
<name>A0A0E9X940_ANGAN</name>
<reference evidence="1" key="1">
    <citation type="submission" date="2014-11" db="EMBL/GenBank/DDBJ databases">
        <authorList>
            <person name="Amaro Gonzalez C."/>
        </authorList>
    </citation>
    <scope>NUCLEOTIDE SEQUENCE</scope>
</reference>
<sequence>MVMPQFLFNQTAMLFVHNKSNIFKFVLPSTEHFEFSFHSY</sequence>
<reference evidence="1" key="2">
    <citation type="journal article" date="2015" name="Fish Shellfish Immunol.">
        <title>Early steps in the European eel (Anguilla anguilla)-Vibrio vulnificus interaction in the gills: Role of the RtxA13 toxin.</title>
        <authorList>
            <person name="Callol A."/>
            <person name="Pajuelo D."/>
            <person name="Ebbesson L."/>
            <person name="Teles M."/>
            <person name="MacKenzie S."/>
            <person name="Amaro C."/>
        </authorList>
    </citation>
    <scope>NUCLEOTIDE SEQUENCE</scope>
</reference>
<proteinExistence type="predicted"/>
<dbReference type="AlphaFoldDB" id="A0A0E9X940"/>
<organism evidence="1">
    <name type="scientific">Anguilla anguilla</name>
    <name type="common">European freshwater eel</name>
    <name type="synonym">Muraena anguilla</name>
    <dbReference type="NCBI Taxonomy" id="7936"/>
    <lineage>
        <taxon>Eukaryota</taxon>
        <taxon>Metazoa</taxon>
        <taxon>Chordata</taxon>
        <taxon>Craniata</taxon>
        <taxon>Vertebrata</taxon>
        <taxon>Euteleostomi</taxon>
        <taxon>Actinopterygii</taxon>
        <taxon>Neopterygii</taxon>
        <taxon>Teleostei</taxon>
        <taxon>Anguilliformes</taxon>
        <taxon>Anguillidae</taxon>
        <taxon>Anguilla</taxon>
    </lineage>
</organism>